<gene>
    <name evidence="3" type="ORF">RCL2_001310400</name>
</gene>
<dbReference type="InterPro" id="IPR011009">
    <property type="entry name" value="Kinase-like_dom_sf"/>
</dbReference>
<dbReference type="InterPro" id="IPR001245">
    <property type="entry name" value="Ser-Thr/Tyr_kinase_cat_dom"/>
</dbReference>
<dbReference type="GO" id="GO:0005737">
    <property type="term" value="C:cytoplasm"/>
    <property type="evidence" value="ECO:0007669"/>
    <property type="project" value="TreeGrafter"/>
</dbReference>
<sequence>MGALCSKNRRKKNRNNKKTNNPYPSLSTLPYGLCSVCNLPNTDKIQNNKYGWCHSCNSIRFEKNFSSWTSNNPLIDEFIKDSQINAMNNRQVLEWISYESLDNIKFLAEGGYDCKVYSGTWSKGNILYWDSKKKDWFRNSSIPVALKQFENSNNVTPEFFDELKSFYQHGPDNDGLIKYYGISQDPTTKDYILVTEFVTQGNLTNYLLLKNDSLNWEKKINLLLKISVTLQDIHSSGLIHRNLHGGNILQDDQASPKISDLLLSNFIDNSKRHKLYGVLPYVAPEILRGEGFTTAADVYSFSMIMWQVSTGIPPFCNKSHNNKLAIDICNGARPKILPKTPKYFSTLMERCWDADPLLRPSVQEITAMLFRWHFHLEQNRSIDIINAFNKDYDMVNASIEIKFHPNAIYTSQLLDFKNLPEPQNYFSRVRHYNDSAYGESSTNTLSSSKQQSEESSLASRSRNISRISINSLGNSDEPKHHLRKTPTYAESLRRQYQGSTFYYAEPESFLDNNDDIPPLPPLPTSIKNEINKQEKYEMEITVVEEKINEKHYYDINRPNKIEKDIIIKPNLLRTNTWTGVGYY</sequence>
<feature type="region of interest" description="Disordered" evidence="1">
    <location>
        <begin position="437"/>
        <end position="487"/>
    </location>
</feature>
<accession>A0A8H3QM60</accession>
<keyword evidence="3" id="KW-0418">Kinase</keyword>
<proteinExistence type="predicted"/>
<feature type="domain" description="Protein kinase" evidence="2">
    <location>
        <begin position="101"/>
        <end position="376"/>
    </location>
</feature>
<reference evidence="3" key="1">
    <citation type="submission" date="2019-10" db="EMBL/GenBank/DDBJ databases">
        <title>Conservation and host-specific expression of non-tandemly repeated heterogenous ribosome RNA gene in arbuscular mycorrhizal fungi.</title>
        <authorList>
            <person name="Maeda T."/>
            <person name="Kobayashi Y."/>
            <person name="Nakagawa T."/>
            <person name="Ezawa T."/>
            <person name="Yamaguchi K."/>
            <person name="Bino T."/>
            <person name="Nishimoto Y."/>
            <person name="Shigenobu S."/>
            <person name="Kawaguchi M."/>
        </authorList>
    </citation>
    <scope>NUCLEOTIDE SEQUENCE</scope>
    <source>
        <strain evidence="3">HR1</strain>
    </source>
</reference>
<dbReference type="EMBL" id="BLAL01000160">
    <property type="protein sequence ID" value="GES86030.1"/>
    <property type="molecule type" value="Genomic_DNA"/>
</dbReference>
<dbReference type="Proteomes" id="UP000615446">
    <property type="component" value="Unassembled WGS sequence"/>
</dbReference>
<dbReference type="SUPFAM" id="SSF56112">
    <property type="entry name" value="Protein kinase-like (PK-like)"/>
    <property type="match status" value="1"/>
</dbReference>
<feature type="compositionally biased region" description="Basic residues" evidence="1">
    <location>
        <begin position="7"/>
        <end position="17"/>
    </location>
</feature>
<dbReference type="GO" id="GO:0004672">
    <property type="term" value="F:protein kinase activity"/>
    <property type="evidence" value="ECO:0007669"/>
    <property type="project" value="InterPro"/>
</dbReference>
<dbReference type="GO" id="GO:0007165">
    <property type="term" value="P:signal transduction"/>
    <property type="evidence" value="ECO:0007669"/>
    <property type="project" value="TreeGrafter"/>
</dbReference>
<evidence type="ECO:0000256" key="1">
    <source>
        <dbReference type="SAM" id="MobiDB-lite"/>
    </source>
</evidence>
<dbReference type="Pfam" id="PF07714">
    <property type="entry name" value="PK_Tyr_Ser-Thr"/>
    <property type="match status" value="1"/>
</dbReference>
<dbReference type="PANTHER" id="PTHR23257:SF974">
    <property type="entry name" value="RECEPTOR-INTERACTING SERINE_THREONINE-PROTEIN KINASE 3"/>
    <property type="match status" value="1"/>
</dbReference>
<protein>
    <submittedName>
        <fullName evidence="3">Kinase-like domain-containing protein</fullName>
    </submittedName>
</protein>
<keyword evidence="3" id="KW-0808">Transferase</keyword>
<comment type="caution">
    <text evidence="3">The sequence shown here is derived from an EMBL/GenBank/DDBJ whole genome shotgun (WGS) entry which is preliminary data.</text>
</comment>
<evidence type="ECO:0000259" key="2">
    <source>
        <dbReference type="PROSITE" id="PS50011"/>
    </source>
</evidence>
<dbReference type="PANTHER" id="PTHR23257">
    <property type="entry name" value="SERINE-THREONINE PROTEIN KINASE"/>
    <property type="match status" value="1"/>
</dbReference>
<dbReference type="Gene3D" id="1.10.510.10">
    <property type="entry name" value="Transferase(Phosphotransferase) domain 1"/>
    <property type="match status" value="1"/>
</dbReference>
<dbReference type="InterPro" id="IPR000719">
    <property type="entry name" value="Prot_kinase_dom"/>
</dbReference>
<evidence type="ECO:0000313" key="4">
    <source>
        <dbReference type="Proteomes" id="UP000615446"/>
    </source>
</evidence>
<dbReference type="InterPro" id="IPR050167">
    <property type="entry name" value="Ser_Thr_protein_kinase"/>
</dbReference>
<dbReference type="GO" id="GO:0005524">
    <property type="term" value="F:ATP binding"/>
    <property type="evidence" value="ECO:0007669"/>
    <property type="project" value="InterPro"/>
</dbReference>
<feature type="region of interest" description="Disordered" evidence="1">
    <location>
        <begin position="1"/>
        <end position="24"/>
    </location>
</feature>
<organism evidence="3 4">
    <name type="scientific">Rhizophagus clarus</name>
    <dbReference type="NCBI Taxonomy" id="94130"/>
    <lineage>
        <taxon>Eukaryota</taxon>
        <taxon>Fungi</taxon>
        <taxon>Fungi incertae sedis</taxon>
        <taxon>Mucoromycota</taxon>
        <taxon>Glomeromycotina</taxon>
        <taxon>Glomeromycetes</taxon>
        <taxon>Glomerales</taxon>
        <taxon>Glomeraceae</taxon>
        <taxon>Rhizophagus</taxon>
    </lineage>
</organism>
<dbReference type="OrthoDB" id="6718656at2759"/>
<feature type="compositionally biased region" description="Low complexity" evidence="1">
    <location>
        <begin position="445"/>
        <end position="475"/>
    </location>
</feature>
<name>A0A8H3QM60_9GLOM</name>
<evidence type="ECO:0000313" key="3">
    <source>
        <dbReference type="EMBL" id="GES86030.1"/>
    </source>
</evidence>
<dbReference type="AlphaFoldDB" id="A0A8H3QM60"/>
<dbReference type="PROSITE" id="PS50011">
    <property type="entry name" value="PROTEIN_KINASE_DOM"/>
    <property type="match status" value="1"/>
</dbReference>